<evidence type="ECO:0000256" key="1">
    <source>
        <dbReference type="SAM" id="Coils"/>
    </source>
</evidence>
<sequence>MGVLAALPLATLACAELSVNRSQVVVAGLAMCPVGSDGCPCTSGGGCDPGLYCDGGICVGSGGPSYDFEDDDAEMIVLEPASAPERTMAVESISLERSRGRRRPARKRKAKRSAKFESNASAAGEAADMGAPAPTPSAEPSAEGSEQNATEAVAEAGPRQVIYTAGLEIAVYERDAAMGVAESVPERYGGWIASRYDYQITLRVPAEHLFPVMEELSELGVVLDRSLLAEDVTAEFTDLEGRIRILEEMVAALEALLERATSVEQALEIRRALDRLRLELASAKARMRELSEAIDFSTLILDLVPRGPLEALPTSNDPFPWVDAMGVEVTEYR</sequence>
<feature type="compositionally biased region" description="Low complexity" evidence="2">
    <location>
        <begin position="117"/>
        <end position="146"/>
    </location>
</feature>
<gene>
    <name evidence="4" type="ORF">PPSIR1_20249</name>
</gene>
<feature type="region of interest" description="Disordered" evidence="2">
    <location>
        <begin position="88"/>
        <end position="153"/>
    </location>
</feature>
<comment type="caution">
    <text evidence="4">The sequence shown here is derived from an EMBL/GenBank/DDBJ whole genome shotgun (WGS) entry which is preliminary data.</text>
</comment>
<accession>A6G226</accession>
<dbReference type="EMBL" id="ABCS01000014">
    <property type="protein sequence ID" value="EDM79995.1"/>
    <property type="molecule type" value="Genomic_DNA"/>
</dbReference>
<name>A6G226_9BACT</name>
<dbReference type="STRING" id="391625.PPSIR1_20249"/>
<organism evidence="4 5">
    <name type="scientific">Plesiocystis pacifica SIR-1</name>
    <dbReference type="NCBI Taxonomy" id="391625"/>
    <lineage>
        <taxon>Bacteria</taxon>
        <taxon>Pseudomonadati</taxon>
        <taxon>Myxococcota</taxon>
        <taxon>Polyangia</taxon>
        <taxon>Nannocystales</taxon>
        <taxon>Nannocystaceae</taxon>
        <taxon>Plesiocystis</taxon>
    </lineage>
</organism>
<dbReference type="InterPro" id="IPR025645">
    <property type="entry name" value="DUF4349"/>
</dbReference>
<evidence type="ECO:0000313" key="4">
    <source>
        <dbReference type="EMBL" id="EDM79995.1"/>
    </source>
</evidence>
<dbReference type="eggNOG" id="COG3206">
    <property type="taxonomic scope" value="Bacteria"/>
</dbReference>
<dbReference type="Pfam" id="PF14257">
    <property type="entry name" value="DUF4349"/>
    <property type="match status" value="1"/>
</dbReference>
<feature type="domain" description="DUF4349" evidence="3">
    <location>
        <begin position="159"/>
        <end position="309"/>
    </location>
</feature>
<evidence type="ECO:0000259" key="3">
    <source>
        <dbReference type="Pfam" id="PF14257"/>
    </source>
</evidence>
<evidence type="ECO:0000256" key="2">
    <source>
        <dbReference type="SAM" id="MobiDB-lite"/>
    </source>
</evidence>
<feature type="coiled-coil region" evidence="1">
    <location>
        <begin position="229"/>
        <end position="293"/>
    </location>
</feature>
<reference evidence="4 5" key="1">
    <citation type="submission" date="2007-06" db="EMBL/GenBank/DDBJ databases">
        <authorList>
            <person name="Shimkets L."/>
            <person name="Ferriera S."/>
            <person name="Johnson J."/>
            <person name="Kravitz S."/>
            <person name="Beeson K."/>
            <person name="Sutton G."/>
            <person name="Rogers Y.-H."/>
            <person name="Friedman R."/>
            <person name="Frazier M."/>
            <person name="Venter J.C."/>
        </authorList>
    </citation>
    <scope>NUCLEOTIDE SEQUENCE [LARGE SCALE GENOMIC DNA]</scope>
    <source>
        <strain evidence="4 5">SIR-1</strain>
    </source>
</reference>
<feature type="compositionally biased region" description="Basic residues" evidence="2">
    <location>
        <begin position="99"/>
        <end position="113"/>
    </location>
</feature>
<proteinExistence type="predicted"/>
<keyword evidence="1" id="KW-0175">Coiled coil</keyword>
<protein>
    <recommendedName>
        <fullName evidence="3">DUF4349 domain-containing protein</fullName>
    </recommendedName>
</protein>
<keyword evidence="5" id="KW-1185">Reference proteome</keyword>
<dbReference type="AlphaFoldDB" id="A6G226"/>
<dbReference type="Proteomes" id="UP000005801">
    <property type="component" value="Unassembled WGS sequence"/>
</dbReference>
<evidence type="ECO:0000313" key="5">
    <source>
        <dbReference type="Proteomes" id="UP000005801"/>
    </source>
</evidence>